<dbReference type="AlphaFoldDB" id="A0A399MBP0"/>
<organism evidence="1 2">
    <name type="scientific">Pseudomonas monteilii</name>
    <dbReference type="NCBI Taxonomy" id="76759"/>
    <lineage>
        <taxon>Bacteria</taxon>
        <taxon>Pseudomonadati</taxon>
        <taxon>Pseudomonadota</taxon>
        <taxon>Gammaproteobacteria</taxon>
        <taxon>Pseudomonadales</taxon>
        <taxon>Pseudomonadaceae</taxon>
        <taxon>Pseudomonas</taxon>
    </lineage>
</organism>
<accession>A0A399MBP0</accession>
<dbReference type="EMBL" id="QWLL01000012">
    <property type="protein sequence ID" value="RII79131.1"/>
    <property type="molecule type" value="Genomic_DNA"/>
</dbReference>
<sequence length="68" mass="7766">MFTSKIWKASPTRTTTAWLPVTTFWCETTSFNPATQKQAAKRLAAELNFSAAEILTMSYADMVWWLTD</sequence>
<proteinExistence type="predicted"/>
<protein>
    <submittedName>
        <fullName evidence="1">Uncharacterized protein</fullName>
    </submittedName>
</protein>
<gene>
    <name evidence="1" type="ORF">D0894_05970</name>
</gene>
<evidence type="ECO:0000313" key="2">
    <source>
        <dbReference type="Proteomes" id="UP000265875"/>
    </source>
</evidence>
<name>A0A399MBP0_9PSED</name>
<dbReference type="Proteomes" id="UP000265875">
    <property type="component" value="Unassembled WGS sequence"/>
</dbReference>
<comment type="caution">
    <text evidence="1">The sequence shown here is derived from an EMBL/GenBank/DDBJ whole genome shotgun (WGS) entry which is preliminary data.</text>
</comment>
<evidence type="ECO:0000313" key="1">
    <source>
        <dbReference type="EMBL" id="RII79131.1"/>
    </source>
</evidence>
<reference evidence="1 2" key="1">
    <citation type="submission" date="2018-08" db="EMBL/GenBank/DDBJ databases">
        <title>Draft genome sequence of the cyanotroph, Pseudomonas monteilii BCN3.</title>
        <authorList>
            <person name="Jones L.B."/>
            <person name="Kunz D.A."/>
        </authorList>
    </citation>
    <scope>NUCLEOTIDE SEQUENCE [LARGE SCALE GENOMIC DNA]</scope>
    <source>
        <strain evidence="1 2">BCN3</strain>
    </source>
</reference>